<keyword evidence="14" id="KW-1185">Reference proteome</keyword>
<proteinExistence type="inferred from homology"/>
<comment type="subcellular location">
    <subcellularLocation>
        <location evidence="1 10">Cell inner membrane</location>
    </subcellularLocation>
</comment>
<dbReference type="InterPro" id="IPR005628">
    <property type="entry name" value="GspK"/>
</dbReference>
<comment type="similarity">
    <text evidence="2 10">Belongs to the GSP K family.</text>
</comment>
<dbReference type="InterPro" id="IPR049031">
    <property type="entry name" value="T2SSK_SAM-like_1st"/>
</dbReference>
<protein>
    <recommendedName>
        <fullName evidence="10">Type II secretion system protein K</fullName>
    </recommendedName>
</protein>
<dbReference type="OrthoDB" id="9788973at2"/>
<evidence type="ECO:0000259" key="11">
    <source>
        <dbReference type="Pfam" id="PF03934"/>
    </source>
</evidence>
<feature type="domain" description="T2SS protein K first SAM-like" evidence="12">
    <location>
        <begin position="97"/>
        <end position="210"/>
    </location>
</feature>
<evidence type="ECO:0000256" key="4">
    <source>
        <dbReference type="ARBA" id="ARBA00022475"/>
    </source>
</evidence>
<dbReference type="PANTHER" id="PTHR38831:SF1">
    <property type="entry name" value="TYPE II SECRETION SYSTEM PROTEIN K-RELATED"/>
    <property type="match status" value="1"/>
</dbReference>
<evidence type="ECO:0000313" key="13">
    <source>
        <dbReference type="EMBL" id="TDG16011.1"/>
    </source>
</evidence>
<dbReference type="Pfam" id="PF03934">
    <property type="entry name" value="T2SSK"/>
    <property type="match status" value="1"/>
</dbReference>
<evidence type="ECO:0000256" key="1">
    <source>
        <dbReference type="ARBA" id="ARBA00004533"/>
    </source>
</evidence>
<keyword evidence="6" id="KW-0812">Transmembrane</keyword>
<evidence type="ECO:0000256" key="2">
    <source>
        <dbReference type="ARBA" id="ARBA00007246"/>
    </source>
</evidence>
<organism evidence="13 14">
    <name type="scientific">Seongchinamella unica</name>
    <dbReference type="NCBI Taxonomy" id="2547392"/>
    <lineage>
        <taxon>Bacteria</taxon>
        <taxon>Pseudomonadati</taxon>
        <taxon>Pseudomonadota</taxon>
        <taxon>Gammaproteobacteria</taxon>
        <taxon>Cellvibrionales</taxon>
        <taxon>Halieaceae</taxon>
        <taxon>Seongchinamella</taxon>
    </lineage>
</organism>
<keyword evidence="7" id="KW-0653">Protein transport</keyword>
<dbReference type="GO" id="GO:0009306">
    <property type="term" value="P:protein secretion"/>
    <property type="evidence" value="ECO:0007669"/>
    <property type="project" value="InterPro"/>
</dbReference>
<evidence type="ECO:0000256" key="8">
    <source>
        <dbReference type="ARBA" id="ARBA00022989"/>
    </source>
</evidence>
<comment type="caution">
    <text evidence="13">The sequence shown here is derived from an EMBL/GenBank/DDBJ whole genome shotgun (WGS) entry which is preliminary data.</text>
</comment>
<evidence type="ECO:0000256" key="6">
    <source>
        <dbReference type="ARBA" id="ARBA00022692"/>
    </source>
</evidence>
<dbReference type="Gene3D" id="1.10.40.60">
    <property type="entry name" value="EpsJ-like"/>
    <property type="match status" value="2"/>
</dbReference>
<evidence type="ECO:0000256" key="5">
    <source>
        <dbReference type="ARBA" id="ARBA00022519"/>
    </source>
</evidence>
<evidence type="ECO:0000256" key="9">
    <source>
        <dbReference type="ARBA" id="ARBA00023136"/>
    </source>
</evidence>
<dbReference type="NCBIfam" id="NF037980">
    <property type="entry name" value="T2SS_GspK"/>
    <property type="match status" value="1"/>
</dbReference>
<evidence type="ECO:0000259" key="12">
    <source>
        <dbReference type="Pfam" id="PF21687"/>
    </source>
</evidence>
<keyword evidence="3 10" id="KW-0813">Transport</keyword>
<evidence type="ECO:0000256" key="3">
    <source>
        <dbReference type="ARBA" id="ARBA00022448"/>
    </source>
</evidence>
<accession>A0A4R5LX25</accession>
<keyword evidence="9 10" id="KW-0472">Membrane</keyword>
<keyword evidence="8" id="KW-1133">Transmembrane helix</keyword>
<dbReference type="PIRSF" id="PIRSF002786">
    <property type="entry name" value="XcpX"/>
    <property type="match status" value="1"/>
</dbReference>
<sequence>MAMLIFAISAALIVAMKSDFERLYQRGGSIFVAEQSRAYLRGAEGLATLALLADWDADKQQGERAKDTLGEIWAREEVPYPLDEGGWLSGTLEDLQGRYNLNQLAEKPEQGEGKPQYTAAQAQFIRLLLAVTDEQMGESDAIAITRSIGDWLDADSQPRFEGAEDDYYAGLTPAYRASNRPMLSVTELRAVKGVSPELYQALEPWVTVWPLQAGTLNIHTAPSMVLRSLGPDDSLRPLSEGDAQSLVAYRCETGFTDMADFLSHPALADMKDRMTATQALLGEQSEYFLLRARVEVAGRNQRLYSVLERKNRQVSILNRATDGGMFLPETEREETCETL</sequence>
<dbReference type="GO" id="GO:0005886">
    <property type="term" value="C:plasma membrane"/>
    <property type="evidence" value="ECO:0007669"/>
    <property type="project" value="UniProtKB-SubCell"/>
</dbReference>
<reference evidence="13 14" key="1">
    <citation type="submission" date="2019-03" db="EMBL/GenBank/DDBJ databases">
        <title>Seongchinamella monodicae gen. nov., sp. nov., a novel member of the Gammaproteobacteria isolated from a tidal mudflat of beach.</title>
        <authorList>
            <person name="Yang H.G."/>
            <person name="Kang J.W."/>
            <person name="Lee S.D."/>
        </authorList>
    </citation>
    <scope>NUCLEOTIDE SEQUENCE [LARGE SCALE GENOMIC DNA]</scope>
    <source>
        <strain evidence="13 14">GH4-78</strain>
    </source>
</reference>
<dbReference type="Proteomes" id="UP000295554">
    <property type="component" value="Unassembled WGS sequence"/>
</dbReference>
<gene>
    <name evidence="13" type="ORF">E2F43_02015</name>
</gene>
<dbReference type="InterPro" id="IPR045584">
    <property type="entry name" value="Pilin-like"/>
</dbReference>
<dbReference type="SUPFAM" id="SSF158544">
    <property type="entry name" value="GspK insert domain-like"/>
    <property type="match status" value="1"/>
</dbReference>
<dbReference type="PANTHER" id="PTHR38831">
    <property type="entry name" value="TYPE II SECRETION SYSTEM PROTEIN K"/>
    <property type="match status" value="1"/>
</dbReference>
<dbReference type="Gene3D" id="3.30.1300.30">
    <property type="entry name" value="GSPII I/J protein-like"/>
    <property type="match status" value="1"/>
</dbReference>
<dbReference type="EMBL" id="SMSE01000001">
    <property type="protein sequence ID" value="TDG16011.1"/>
    <property type="molecule type" value="Genomic_DNA"/>
</dbReference>
<dbReference type="AlphaFoldDB" id="A0A4R5LX25"/>
<evidence type="ECO:0000313" key="14">
    <source>
        <dbReference type="Proteomes" id="UP000295554"/>
    </source>
</evidence>
<dbReference type="InterPro" id="IPR049179">
    <property type="entry name" value="T2SSK_SAM-like_2nd"/>
</dbReference>
<dbReference type="InterPro" id="IPR038072">
    <property type="entry name" value="GspK_central_sf"/>
</dbReference>
<name>A0A4R5LX25_9GAMM</name>
<dbReference type="Pfam" id="PF21687">
    <property type="entry name" value="T2SSK_1st"/>
    <property type="match status" value="1"/>
</dbReference>
<keyword evidence="4 10" id="KW-1003">Cell membrane</keyword>
<evidence type="ECO:0000256" key="7">
    <source>
        <dbReference type="ARBA" id="ARBA00022927"/>
    </source>
</evidence>
<feature type="domain" description="T2SS protein K second SAM-like" evidence="11">
    <location>
        <begin position="216"/>
        <end position="273"/>
    </location>
</feature>
<evidence type="ECO:0000256" key="10">
    <source>
        <dbReference type="PIRNR" id="PIRNR002786"/>
    </source>
</evidence>
<keyword evidence="5 10" id="KW-0997">Cell inner membrane</keyword>
<dbReference type="SUPFAM" id="SSF54523">
    <property type="entry name" value="Pili subunits"/>
    <property type="match status" value="1"/>
</dbReference>